<dbReference type="SUPFAM" id="SSF160719">
    <property type="entry name" value="gpW/gp25-like"/>
    <property type="match status" value="1"/>
</dbReference>
<evidence type="ECO:0000313" key="2">
    <source>
        <dbReference type="EMBL" id="TRD18394.1"/>
    </source>
</evidence>
<feature type="domain" description="IraD/Gp25-like" evidence="1">
    <location>
        <begin position="15"/>
        <end position="91"/>
    </location>
</feature>
<dbReference type="OrthoDB" id="9802846at2"/>
<evidence type="ECO:0000259" key="1">
    <source>
        <dbReference type="Pfam" id="PF04965"/>
    </source>
</evidence>
<dbReference type="AlphaFoldDB" id="A0A547PWD4"/>
<evidence type="ECO:0000313" key="3">
    <source>
        <dbReference type="Proteomes" id="UP000318590"/>
    </source>
</evidence>
<accession>A0A547PWD4</accession>
<comment type="caution">
    <text evidence="2">The sequence shown here is derived from an EMBL/GenBank/DDBJ whole genome shotgun (WGS) entry which is preliminary data.</text>
</comment>
<organism evidence="2 3">
    <name type="scientific">Palleronia caenipelagi</name>
    <dbReference type="NCBI Taxonomy" id="2489174"/>
    <lineage>
        <taxon>Bacteria</taxon>
        <taxon>Pseudomonadati</taxon>
        <taxon>Pseudomonadota</taxon>
        <taxon>Alphaproteobacteria</taxon>
        <taxon>Rhodobacterales</taxon>
        <taxon>Roseobacteraceae</taxon>
        <taxon>Palleronia</taxon>
    </lineage>
</organism>
<dbReference type="RefSeq" id="WP_142835066.1">
    <property type="nucleotide sequence ID" value="NZ_VFSV01000020.1"/>
</dbReference>
<protein>
    <submittedName>
        <fullName evidence="2">Phage baseplate protein</fullName>
    </submittedName>
</protein>
<dbReference type="Gene3D" id="3.10.450.40">
    <property type="match status" value="1"/>
</dbReference>
<dbReference type="Pfam" id="PF04965">
    <property type="entry name" value="GPW_gp25"/>
    <property type="match status" value="1"/>
</dbReference>
<sequence length="115" mass="12291">MSGMNRHTGLGLGGDAHLAQSILDILTTPKGTLVMLRDYGSELPDIIDQPLNGETMVDAYMATAEALALWEPRIDLARIELVDARPGRAVFELTDAGGRVLPLPVDLDPQEASAP</sequence>
<name>A0A547PWD4_9RHOB</name>
<proteinExistence type="predicted"/>
<keyword evidence="3" id="KW-1185">Reference proteome</keyword>
<dbReference type="EMBL" id="VFSV01000020">
    <property type="protein sequence ID" value="TRD18394.1"/>
    <property type="molecule type" value="Genomic_DNA"/>
</dbReference>
<reference evidence="2 3" key="1">
    <citation type="submission" date="2019-06" db="EMBL/GenBank/DDBJ databases">
        <title>Paenimaribius caenipelagi gen. nov., sp. nov., isolated from a tidal flat.</title>
        <authorList>
            <person name="Yoon J.-H."/>
        </authorList>
    </citation>
    <scope>NUCLEOTIDE SEQUENCE [LARGE SCALE GENOMIC DNA]</scope>
    <source>
        <strain evidence="2 3">JBTF-M29</strain>
    </source>
</reference>
<dbReference type="InterPro" id="IPR007048">
    <property type="entry name" value="IraD/Gp25-like"/>
</dbReference>
<gene>
    <name evidence="2" type="ORF">FEV53_12110</name>
</gene>
<dbReference type="Proteomes" id="UP000318590">
    <property type="component" value="Unassembled WGS sequence"/>
</dbReference>